<name>A0ABT5L5S7_9ALTE</name>
<dbReference type="RefSeq" id="WP_273641195.1">
    <property type="nucleotide sequence ID" value="NZ_JAQQXP010000001.1"/>
</dbReference>
<gene>
    <name evidence="4" type="ORF">OIK42_13250</name>
</gene>
<reference evidence="4 5" key="1">
    <citation type="submission" date="2022-10" db="EMBL/GenBank/DDBJ databases">
        <title>Alteromonas sp. chi3 Genome sequencing.</title>
        <authorList>
            <person name="Park S."/>
        </authorList>
    </citation>
    <scope>NUCLEOTIDE SEQUENCE [LARGE SCALE GENOMIC DNA]</scope>
    <source>
        <strain evidence="5">chi3</strain>
    </source>
</reference>
<dbReference type="Gene3D" id="3.40.50.2300">
    <property type="match status" value="1"/>
</dbReference>
<dbReference type="SMART" id="SM00448">
    <property type="entry name" value="REC"/>
    <property type="match status" value="1"/>
</dbReference>
<dbReference type="SUPFAM" id="SSF52172">
    <property type="entry name" value="CheY-like"/>
    <property type="match status" value="1"/>
</dbReference>
<organism evidence="4 5">
    <name type="scientific">Alteromonas gilva</name>
    <dbReference type="NCBI Taxonomy" id="2987522"/>
    <lineage>
        <taxon>Bacteria</taxon>
        <taxon>Pseudomonadati</taxon>
        <taxon>Pseudomonadota</taxon>
        <taxon>Gammaproteobacteria</taxon>
        <taxon>Alteromonadales</taxon>
        <taxon>Alteromonadaceae</taxon>
        <taxon>Alteromonas/Salinimonas group</taxon>
        <taxon>Alteromonas</taxon>
    </lineage>
</organism>
<keyword evidence="5" id="KW-1185">Reference proteome</keyword>
<evidence type="ECO:0000313" key="4">
    <source>
        <dbReference type="EMBL" id="MDC8831726.1"/>
    </source>
</evidence>
<comment type="caution">
    <text evidence="4">The sequence shown here is derived from an EMBL/GenBank/DDBJ whole genome shotgun (WGS) entry which is preliminary data.</text>
</comment>
<sequence>MSGSASEILIVDDSSIDLLITKEILGENYSFVEASNGRQAVELCSSGKHQPSVVLLDVSMPDLNGYETCLQIKECAGFEQVEVIFISANDAIDEKRRGYEVGGSDYLIKPVNPDELRRKVALAVERASTQKSIEAQSKSALDTAMTAIVDAGEQGSVVHFLRDSFKCATTKSLAQAVIDAATNLGLSSTVQIRTPWEVITVSSQGTCSPLEIEMLTKLKDSGRIRQHANRLILNFNEISHLIKNLPLEDEAKCGRYRDHLAVILEGAQTRLNALFVIEEMNNLLKETESSVNSIRSLQSMSKGKNIKIMDEMLEEIQVGLFEYGLTEEQENLLLKMVERYSEKIFSAYEDGLLLDERMNNIAETINRSVNRFLASH</sequence>
<dbReference type="InterPro" id="IPR011006">
    <property type="entry name" value="CheY-like_superfamily"/>
</dbReference>
<feature type="modified residue" description="4-aspartylphosphate" evidence="2">
    <location>
        <position position="57"/>
    </location>
</feature>
<evidence type="ECO:0000313" key="5">
    <source>
        <dbReference type="Proteomes" id="UP001218788"/>
    </source>
</evidence>
<accession>A0ABT5L5S7</accession>
<dbReference type="InterPro" id="IPR050595">
    <property type="entry name" value="Bact_response_regulator"/>
</dbReference>
<protein>
    <submittedName>
        <fullName evidence="4">Response regulator</fullName>
    </submittedName>
</protein>
<dbReference type="PANTHER" id="PTHR44591:SF3">
    <property type="entry name" value="RESPONSE REGULATORY DOMAIN-CONTAINING PROTEIN"/>
    <property type="match status" value="1"/>
</dbReference>
<dbReference type="Pfam" id="PF00072">
    <property type="entry name" value="Response_reg"/>
    <property type="match status" value="1"/>
</dbReference>
<keyword evidence="1 2" id="KW-0597">Phosphoprotein</keyword>
<proteinExistence type="predicted"/>
<evidence type="ECO:0000259" key="3">
    <source>
        <dbReference type="PROSITE" id="PS50110"/>
    </source>
</evidence>
<dbReference type="InterPro" id="IPR001789">
    <property type="entry name" value="Sig_transdc_resp-reg_receiver"/>
</dbReference>
<feature type="domain" description="Response regulatory" evidence="3">
    <location>
        <begin position="7"/>
        <end position="124"/>
    </location>
</feature>
<dbReference type="PANTHER" id="PTHR44591">
    <property type="entry name" value="STRESS RESPONSE REGULATOR PROTEIN 1"/>
    <property type="match status" value="1"/>
</dbReference>
<evidence type="ECO:0000256" key="1">
    <source>
        <dbReference type="ARBA" id="ARBA00022553"/>
    </source>
</evidence>
<dbReference type="PROSITE" id="PS50110">
    <property type="entry name" value="RESPONSE_REGULATORY"/>
    <property type="match status" value="1"/>
</dbReference>
<evidence type="ECO:0000256" key="2">
    <source>
        <dbReference type="PROSITE-ProRule" id="PRU00169"/>
    </source>
</evidence>
<dbReference type="EMBL" id="JAQQXP010000001">
    <property type="protein sequence ID" value="MDC8831726.1"/>
    <property type="molecule type" value="Genomic_DNA"/>
</dbReference>
<dbReference type="Proteomes" id="UP001218788">
    <property type="component" value="Unassembled WGS sequence"/>
</dbReference>